<evidence type="ECO:0000256" key="1">
    <source>
        <dbReference type="ARBA" id="ARBA00022723"/>
    </source>
</evidence>
<dbReference type="CDD" id="cd12148">
    <property type="entry name" value="fungal_TF_MHR"/>
    <property type="match status" value="1"/>
</dbReference>
<dbReference type="Pfam" id="PF04082">
    <property type="entry name" value="Fungal_trans"/>
    <property type="match status" value="1"/>
</dbReference>
<evidence type="ECO:0000259" key="8">
    <source>
        <dbReference type="PROSITE" id="PS50048"/>
    </source>
</evidence>
<keyword evidence="7" id="KW-0472">Membrane</keyword>
<dbReference type="SMART" id="SM00906">
    <property type="entry name" value="Fungal_trans"/>
    <property type="match status" value="1"/>
</dbReference>
<dbReference type="Pfam" id="PF00172">
    <property type="entry name" value="Zn_clus"/>
    <property type="match status" value="1"/>
</dbReference>
<dbReference type="PROSITE" id="PS50048">
    <property type="entry name" value="ZN2_CY6_FUNGAL_2"/>
    <property type="match status" value="1"/>
</dbReference>
<feature type="domain" description="Zn(2)-C6 fungal-type" evidence="8">
    <location>
        <begin position="25"/>
        <end position="54"/>
    </location>
</feature>
<evidence type="ECO:0000256" key="6">
    <source>
        <dbReference type="SAM" id="MobiDB-lite"/>
    </source>
</evidence>
<reference evidence="9 10" key="1">
    <citation type="submission" date="2024-07" db="EMBL/GenBank/DDBJ databases">
        <title>Section-level genome sequencing and comparative genomics of Aspergillus sections Usti and Cavernicolus.</title>
        <authorList>
            <consortium name="Lawrence Berkeley National Laboratory"/>
            <person name="Nybo J.L."/>
            <person name="Vesth T.C."/>
            <person name="Theobald S."/>
            <person name="Frisvad J.C."/>
            <person name="Larsen T.O."/>
            <person name="Kjaerboelling I."/>
            <person name="Rothschild-Mancinelli K."/>
            <person name="Lyhne E.K."/>
            <person name="Kogle M.E."/>
            <person name="Barry K."/>
            <person name="Clum A."/>
            <person name="Na H."/>
            <person name="Ledsgaard L."/>
            <person name="Lin J."/>
            <person name="Lipzen A."/>
            <person name="Kuo A."/>
            <person name="Riley R."/>
            <person name="Mondo S."/>
            <person name="LaButti K."/>
            <person name="Haridas S."/>
            <person name="Pangalinan J."/>
            <person name="Salamov A.A."/>
            <person name="Simmons B.A."/>
            <person name="Magnuson J.K."/>
            <person name="Chen J."/>
            <person name="Drula E."/>
            <person name="Henrissat B."/>
            <person name="Wiebenga A."/>
            <person name="Lubbers R.J."/>
            <person name="Gomes A.C."/>
            <person name="Makela M.R."/>
            <person name="Stajich J."/>
            <person name="Grigoriev I.V."/>
            <person name="Mortensen U.H."/>
            <person name="De vries R.P."/>
            <person name="Baker S.E."/>
            <person name="Andersen M.R."/>
        </authorList>
    </citation>
    <scope>NUCLEOTIDE SEQUENCE [LARGE SCALE GENOMIC DNA]</scope>
    <source>
        <strain evidence="9 10">CBS 600.67</strain>
    </source>
</reference>
<keyword evidence="3" id="KW-0238">DNA-binding</keyword>
<keyword evidence="5" id="KW-0539">Nucleus</keyword>
<dbReference type="InterPro" id="IPR036864">
    <property type="entry name" value="Zn2-C6_fun-type_DNA-bd_sf"/>
</dbReference>
<evidence type="ECO:0000256" key="7">
    <source>
        <dbReference type="SAM" id="Phobius"/>
    </source>
</evidence>
<dbReference type="CDD" id="cd00067">
    <property type="entry name" value="GAL4"/>
    <property type="match status" value="1"/>
</dbReference>
<keyword evidence="2" id="KW-0805">Transcription regulation</keyword>
<evidence type="ECO:0000256" key="5">
    <source>
        <dbReference type="ARBA" id="ARBA00023242"/>
    </source>
</evidence>
<feature type="region of interest" description="Disordered" evidence="6">
    <location>
        <begin position="122"/>
        <end position="155"/>
    </location>
</feature>
<keyword evidence="7" id="KW-0812">Transmembrane</keyword>
<dbReference type="Proteomes" id="UP001610335">
    <property type="component" value="Unassembled WGS sequence"/>
</dbReference>
<evidence type="ECO:0000313" key="10">
    <source>
        <dbReference type="Proteomes" id="UP001610335"/>
    </source>
</evidence>
<sequence>MSDNESTQSRERGTATKRGRYVSNACEGCQKRKVKCTGENPCQQCQMNDLGCTYSKGKKRRRTRVMQRQSTAENIPQEESCTVPNAVGSEPNWSESLTPMIKRITDLERVYQTLRMQLDISRESDRYLSPQSTGTTSRPSLPANEHEPVIPLDEGFRGPTNLFEPIRLLSRTVAGWEQIQGIAEDGVLPEHCPANNWDWHDPATERTCGIEILDRESRVHDIGRLQHAVDIFFAEINPMFPCLNENQFRRQLQDALETGAAGMSRPDRYQFFALLHLIQAEIDLLSHDWRPTDPIPGWKSILHAEKILSRLLWQGNGNLLTLQCYLVKTRYFLYLERGSAAHETITRAVRLCFQLGLHDSSSWGGCSPFECLMRQRVFWTVFQLERSLALNNGSPYLIRDAEINVDLPACYNERQLFPDQPLPAEGSDHSYGPTVAATAKWGLLDSEIWDGMFAAKGKKSAGPEYIAGLDARIIYILNSLPPGLQNPGPVLSPGTPFEDSRAPFFARHSAIMHLRFHQLRLLLHQKTLLSFDYEENVALICLSVIKKTLRIIQSCLNPPNRVSFRFIAVFHIVVTLIPLVCLIVHRRNPTEIRAEAISCFKTELSILQDLTPTFGMARHVLRRLRALIASVKATVQELAPDPKAAQSLLASPTTVYMNQPLTAPPSGDHDHVAFDPSMLDKILGDVVLPETSLPHNDLTSIWPDDLLSYQWTLPTGVMY</sequence>
<feature type="compositionally biased region" description="Polar residues" evidence="6">
    <location>
        <begin position="129"/>
        <end position="139"/>
    </location>
</feature>
<evidence type="ECO:0000313" key="9">
    <source>
        <dbReference type="EMBL" id="KAL2823621.1"/>
    </source>
</evidence>
<dbReference type="SUPFAM" id="SSF57701">
    <property type="entry name" value="Zn2/Cys6 DNA-binding domain"/>
    <property type="match status" value="1"/>
</dbReference>
<evidence type="ECO:0000256" key="3">
    <source>
        <dbReference type="ARBA" id="ARBA00023125"/>
    </source>
</evidence>
<gene>
    <name evidence="9" type="ORF">BDW59DRAFT_148612</name>
</gene>
<proteinExistence type="predicted"/>
<evidence type="ECO:0000256" key="2">
    <source>
        <dbReference type="ARBA" id="ARBA00023015"/>
    </source>
</evidence>
<dbReference type="SMART" id="SM00066">
    <property type="entry name" value="GAL4"/>
    <property type="match status" value="1"/>
</dbReference>
<accession>A0ABR4I795</accession>
<feature type="transmembrane region" description="Helical" evidence="7">
    <location>
        <begin position="562"/>
        <end position="584"/>
    </location>
</feature>
<keyword evidence="1" id="KW-0479">Metal-binding</keyword>
<dbReference type="InterPro" id="IPR050987">
    <property type="entry name" value="AtrR-like"/>
</dbReference>
<dbReference type="InterPro" id="IPR007219">
    <property type="entry name" value="XnlR_reg_dom"/>
</dbReference>
<comment type="caution">
    <text evidence="9">The sequence shown here is derived from an EMBL/GenBank/DDBJ whole genome shotgun (WGS) entry which is preliminary data.</text>
</comment>
<dbReference type="InterPro" id="IPR001138">
    <property type="entry name" value="Zn2Cys6_DnaBD"/>
</dbReference>
<protein>
    <recommendedName>
        <fullName evidence="8">Zn(2)-C6 fungal-type domain-containing protein</fullName>
    </recommendedName>
</protein>
<name>A0ABR4I795_9EURO</name>
<dbReference type="EMBL" id="JBFXLS010000051">
    <property type="protein sequence ID" value="KAL2823621.1"/>
    <property type="molecule type" value="Genomic_DNA"/>
</dbReference>
<keyword evidence="4" id="KW-0804">Transcription</keyword>
<dbReference type="PANTHER" id="PTHR46910:SF11">
    <property type="entry name" value="ZN(2)-C6 FUNGAL-TYPE DOMAIN-CONTAINING PROTEIN"/>
    <property type="match status" value="1"/>
</dbReference>
<evidence type="ECO:0000256" key="4">
    <source>
        <dbReference type="ARBA" id="ARBA00023163"/>
    </source>
</evidence>
<dbReference type="PANTHER" id="PTHR46910">
    <property type="entry name" value="TRANSCRIPTION FACTOR PDR1"/>
    <property type="match status" value="1"/>
</dbReference>
<keyword evidence="10" id="KW-1185">Reference proteome</keyword>
<dbReference type="Gene3D" id="4.10.240.10">
    <property type="entry name" value="Zn(2)-C6 fungal-type DNA-binding domain"/>
    <property type="match status" value="1"/>
</dbReference>
<organism evidence="9 10">
    <name type="scientific">Aspergillus cavernicola</name>
    <dbReference type="NCBI Taxonomy" id="176166"/>
    <lineage>
        <taxon>Eukaryota</taxon>
        <taxon>Fungi</taxon>
        <taxon>Dikarya</taxon>
        <taxon>Ascomycota</taxon>
        <taxon>Pezizomycotina</taxon>
        <taxon>Eurotiomycetes</taxon>
        <taxon>Eurotiomycetidae</taxon>
        <taxon>Eurotiales</taxon>
        <taxon>Aspergillaceae</taxon>
        <taxon>Aspergillus</taxon>
        <taxon>Aspergillus subgen. Nidulantes</taxon>
    </lineage>
</organism>
<keyword evidence="7" id="KW-1133">Transmembrane helix</keyword>